<dbReference type="EMBL" id="LN899820">
    <property type="protein sequence ID" value="CUV57931.1"/>
    <property type="molecule type" value="Genomic_DNA"/>
</dbReference>
<evidence type="ECO:0000313" key="20">
    <source>
        <dbReference type="EMBL" id="CUV42285.1"/>
    </source>
</evidence>
<keyword evidence="9 10" id="KW-0066">ATP synthesis</keyword>
<dbReference type="PATRIC" id="fig|305.107.peg.2182"/>
<dbReference type="AlphaFoldDB" id="A0A0K1ZSL1"/>
<feature type="coiled-coil region" evidence="12">
    <location>
        <begin position="87"/>
        <end position="134"/>
    </location>
</feature>
<evidence type="ECO:0000256" key="7">
    <source>
        <dbReference type="ARBA" id="ARBA00023136"/>
    </source>
</evidence>
<name>A0A0K1ZSL1_RALSL</name>
<evidence type="ECO:0000259" key="14">
    <source>
        <dbReference type="Pfam" id="PF02823"/>
    </source>
</evidence>
<evidence type="ECO:0000259" key="13">
    <source>
        <dbReference type="Pfam" id="PF00401"/>
    </source>
</evidence>
<dbReference type="EMBL" id="LN899822">
    <property type="protein sequence ID" value="CUV60478.1"/>
    <property type="molecule type" value="Genomic_DNA"/>
</dbReference>
<evidence type="ECO:0000313" key="21">
    <source>
        <dbReference type="EMBL" id="CUV47444.1"/>
    </source>
</evidence>
<evidence type="ECO:0000313" key="16">
    <source>
        <dbReference type="EMBL" id="CUV18430.1"/>
    </source>
</evidence>
<comment type="subunit">
    <text evidence="4 10 11">F-type ATPases have 2 components, CF(1) - the catalytic core - and CF(0) - the membrane proton channel. CF(1) has five subunits: alpha(3), beta(3), gamma(1), delta(1), epsilon(1). CF(0) has three main subunits: a, b and c.</text>
</comment>
<dbReference type="NCBIfam" id="TIGR01216">
    <property type="entry name" value="ATP_synt_epsi"/>
    <property type="match status" value="1"/>
</dbReference>
<dbReference type="SUPFAM" id="SSF46604">
    <property type="entry name" value="Epsilon subunit of F1F0-ATP synthase C-terminal domain"/>
    <property type="match status" value="1"/>
</dbReference>
<evidence type="ECO:0000256" key="10">
    <source>
        <dbReference type="HAMAP-Rule" id="MF_00530"/>
    </source>
</evidence>
<dbReference type="EMBL" id="LN899823">
    <property type="protein sequence ID" value="CUV25729.1"/>
    <property type="molecule type" value="Genomic_DNA"/>
</dbReference>
<dbReference type="Gene3D" id="2.60.15.10">
    <property type="entry name" value="F0F1 ATP synthase delta/epsilon subunit, N-terminal"/>
    <property type="match status" value="1"/>
</dbReference>
<evidence type="ECO:0000256" key="11">
    <source>
        <dbReference type="RuleBase" id="RU003656"/>
    </source>
</evidence>
<evidence type="ECO:0000256" key="3">
    <source>
        <dbReference type="ARBA" id="ARBA00005712"/>
    </source>
</evidence>
<dbReference type="Pfam" id="PF00401">
    <property type="entry name" value="ATP-synt_DE"/>
    <property type="match status" value="1"/>
</dbReference>
<evidence type="ECO:0000313" key="15">
    <source>
        <dbReference type="EMBL" id="AYA48988.1"/>
    </source>
</evidence>
<dbReference type="EMBL" id="LN899826">
    <property type="protein sequence ID" value="CUV42285.1"/>
    <property type="molecule type" value="Genomic_DNA"/>
</dbReference>
<dbReference type="NCBIfam" id="NF009977">
    <property type="entry name" value="PRK13442.1"/>
    <property type="match status" value="1"/>
</dbReference>
<evidence type="ECO:0000313" key="22">
    <source>
        <dbReference type="EMBL" id="CUV57931.1"/>
    </source>
</evidence>
<keyword evidence="24" id="KW-0614">Plasmid</keyword>
<dbReference type="EMBL" id="LN899825">
    <property type="protein sequence ID" value="CUV35002.1"/>
    <property type="molecule type" value="Genomic_DNA"/>
</dbReference>
<dbReference type="Pfam" id="PF02823">
    <property type="entry name" value="ATP-synt_DE_N"/>
    <property type="match status" value="1"/>
</dbReference>
<geneLocation type="plasmid" evidence="24 26">
    <name>p1</name>
</geneLocation>
<reference evidence="24" key="4">
    <citation type="submission" date="2021-10" db="EMBL/GenBank/DDBJ databases">
        <title>Complete genome sequences of five Ralstonia solancearum strains isolated from sunflower.</title>
        <authorList>
            <person name="She X."/>
            <person name="He Z."/>
        </authorList>
    </citation>
    <scope>NUCLEOTIDE SEQUENCE</scope>
    <source>
        <strain evidence="24">RS638</strain>
        <plasmid evidence="24">p1</plasmid>
    </source>
</reference>
<dbReference type="SMR" id="A0A0K1ZSL1"/>
<dbReference type="GO" id="GO:0046933">
    <property type="term" value="F:proton-transporting ATP synthase activity, rotational mechanism"/>
    <property type="evidence" value="ECO:0007669"/>
    <property type="project" value="UniProtKB-UniRule"/>
</dbReference>
<dbReference type="InterPro" id="IPR036794">
    <property type="entry name" value="ATP_F1_dsu/esu_C_sf"/>
</dbReference>
<comment type="function">
    <text evidence="1 10">Produces ATP from ADP in the presence of a proton gradient across the membrane.</text>
</comment>
<sequence>MPLLTVDVVTAEERLYQGTAKFVVVPGTEGELGILPGHEPLLTRLRPGTVRVTLENDDEVILFVAGGFAHILPQEVILLADTAVRARDLDEAKAQQARKAAEELLQNSRSKIDYARAQAELAEAVAQLAAIERARRRRR</sequence>
<dbReference type="SUPFAM" id="SSF51344">
    <property type="entry name" value="Epsilon subunit of F1F0-ATP synthase N-terminal domain"/>
    <property type="match status" value="1"/>
</dbReference>
<reference evidence="15" key="2">
    <citation type="submission" date="2018-01" db="EMBL/GenBank/DDBJ databases">
        <title>Ralstonia pseudosolanacearum P824 infects blueberry.</title>
        <authorList>
            <person name="Bocsanczy A.M."/>
            <person name="Norman D.J."/>
        </authorList>
    </citation>
    <scope>NUCLEOTIDE SEQUENCE</scope>
    <source>
        <strain evidence="15">P824</strain>
    </source>
</reference>
<dbReference type="PANTHER" id="PTHR13822">
    <property type="entry name" value="ATP SYNTHASE DELTA/EPSILON CHAIN"/>
    <property type="match status" value="1"/>
</dbReference>
<keyword evidence="10" id="KW-1003">Cell membrane</keyword>
<evidence type="ECO:0000256" key="9">
    <source>
        <dbReference type="ARBA" id="ARBA00023310"/>
    </source>
</evidence>
<feature type="domain" description="ATP synthase F1 complex delta/epsilon subunit N-terminal" evidence="14">
    <location>
        <begin position="4"/>
        <end position="83"/>
    </location>
</feature>
<evidence type="ECO:0000256" key="2">
    <source>
        <dbReference type="ARBA" id="ARBA00004202"/>
    </source>
</evidence>
<dbReference type="EMBL" id="CP025742">
    <property type="protein sequence ID" value="AYA48988.1"/>
    <property type="molecule type" value="Genomic_DNA"/>
</dbReference>
<keyword evidence="12" id="KW-0175">Coiled coil</keyword>
<protein>
    <recommendedName>
        <fullName evidence="10">ATP synthase epsilon chain</fullName>
    </recommendedName>
    <alternativeName>
        <fullName evidence="10">ATP synthase F1 sector epsilon subunit</fullName>
    </alternativeName>
    <alternativeName>
        <fullName evidence="10">F-ATPase epsilon subunit</fullName>
    </alternativeName>
</protein>
<evidence type="ECO:0000256" key="12">
    <source>
        <dbReference type="SAM" id="Coils"/>
    </source>
</evidence>
<keyword evidence="6 10" id="KW-0406">Ion transport</keyword>
<evidence type="ECO:0000313" key="23">
    <source>
        <dbReference type="EMBL" id="CUV60478.1"/>
    </source>
</evidence>
<evidence type="ECO:0000313" key="26">
    <source>
        <dbReference type="Proteomes" id="UP001164049"/>
    </source>
</evidence>
<reference evidence="23" key="1">
    <citation type="submission" date="2015-10" db="EMBL/GenBank/DDBJ databases">
        <authorList>
            <person name="Gilbert D.G."/>
        </authorList>
    </citation>
    <scope>NUCLEOTIDE SEQUENCE</scope>
    <source>
        <strain evidence="23">Phyl III-seqv23</strain>
    </source>
</reference>
<evidence type="ECO:0000256" key="1">
    <source>
        <dbReference type="ARBA" id="ARBA00003543"/>
    </source>
</evidence>
<keyword evidence="7 10" id="KW-0472">Membrane</keyword>
<evidence type="ECO:0000256" key="4">
    <source>
        <dbReference type="ARBA" id="ARBA00011648"/>
    </source>
</evidence>
<dbReference type="InterPro" id="IPR020546">
    <property type="entry name" value="ATP_synth_F1_dsu/esu_N"/>
</dbReference>
<keyword evidence="5 10" id="KW-0813">Transport</keyword>
<reference evidence="25" key="3">
    <citation type="submission" date="2018-01" db="EMBL/GenBank/DDBJ databases">
        <title>Raltonia solanacearum P824 infects blueberry.</title>
        <authorList>
            <person name="Bocsanczy A.M."/>
            <person name="Norman D.J."/>
        </authorList>
    </citation>
    <scope>NUCLEOTIDE SEQUENCE [LARGE SCALE GENOMIC DNA]</scope>
    <source>
        <strain evidence="25">P824</strain>
    </source>
</reference>
<evidence type="ECO:0000313" key="18">
    <source>
        <dbReference type="EMBL" id="CUV29897.1"/>
    </source>
</evidence>
<dbReference type="EMBL" id="LN899827">
    <property type="protein sequence ID" value="CUV47444.1"/>
    <property type="molecule type" value="Genomic_DNA"/>
</dbReference>
<dbReference type="Proteomes" id="UP000262427">
    <property type="component" value="Chromosome MP"/>
</dbReference>
<evidence type="ECO:0000256" key="8">
    <source>
        <dbReference type="ARBA" id="ARBA00023196"/>
    </source>
</evidence>
<evidence type="ECO:0000313" key="19">
    <source>
        <dbReference type="EMBL" id="CUV35002.1"/>
    </source>
</evidence>
<dbReference type="Gene3D" id="1.20.5.440">
    <property type="entry name" value="ATP synthase delta/epsilon subunit, C-terminal domain"/>
    <property type="match status" value="1"/>
</dbReference>
<dbReference type="NCBIfam" id="NF001847">
    <property type="entry name" value="PRK00571.1-4"/>
    <property type="match status" value="1"/>
</dbReference>
<dbReference type="InterPro" id="IPR001469">
    <property type="entry name" value="ATP_synth_F1_dsu/esu"/>
</dbReference>
<dbReference type="EMBL" id="LN899821">
    <property type="protein sequence ID" value="CUV18430.1"/>
    <property type="molecule type" value="Genomic_DNA"/>
</dbReference>
<comment type="similarity">
    <text evidence="3 10 11">Belongs to the ATPase epsilon chain family.</text>
</comment>
<keyword evidence="8 10" id="KW-0139">CF(1)</keyword>
<dbReference type="InterPro" id="IPR020547">
    <property type="entry name" value="ATP_synth_F1_esu_C"/>
</dbReference>
<dbReference type="CDD" id="cd12152">
    <property type="entry name" value="F1-ATPase_delta"/>
    <property type="match status" value="1"/>
</dbReference>
<gene>
    <name evidence="10 23" type="primary">atpC</name>
    <name evidence="24" type="ORF">LH706_26430</name>
    <name evidence="16" type="ORF">PSS4_v1_620011</name>
    <name evidence="23" type="ORF">RD1301_v1_960006</name>
    <name evidence="15" type="ORF">RSP824_21545</name>
    <name evidence="17" type="ORF">RUN1744_v1_1080039</name>
    <name evidence="18" type="ORF">RUN1985_v1_530039</name>
    <name evidence="22" type="ORF">RUN215_v1_1570030</name>
    <name evidence="19" type="ORF">TD1301_v1_1170022</name>
    <name evidence="20" type="ORF">TF3108_v1_1150038</name>
    <name evidence="21" type="ORF">TO10_v1_950039</name>
</gene>
<keyword evidence="10" id="KW-0375">Hydrogen ion transport</keyword>
<accession>A0A0K1ZSL1</accession>
<dbReference type="GO" id="GO:0045259">
    <property type="term" value="C:proton-transporting ATP synthase complex"/>
    <property type="evidence" value="ECO:0007669"/>
    <property type="project" value="UniProtKB-KW"/>
</dbReference>
<dbReference type="InterPro" id="IPR036771">
    <property type="entry name" value="ATPsynth_dsu/esu_N"/>
</dbReference>
<organism evidence="23">
    <name type="scientific">Ralstonia solanacearum</name>
    <name type="common">Pseudomonas solanacearum</name>
    <dbReference type="NCBI Taxonomy" id="305"/>
    <lineage>
        <taxon>Bacteria</taxon>
        <taxon>Pseudomonadati</taxon>
        <taxon>Pseudomonadota</taxon>
        <taxon>Betaproteobacteria</taxon>
        <taxon>Burkholderiales</taxon>
        <taxon>Burkholderiaceae</taxon>
        <taxon>Ralstonia</taxon>
        <taxon>Ralstonia solanacearum species complex</taxon>
    </lineage>
</organism>
<dbReference type="EMBL" id="LN899824">
    <property type="protein sequence ID" value="CUV29897.1"/>
    <property type="molecule type" value="Genomic_DNA"/>
</dbReference>
<dbReference type="GO" id="GO:0005524">
    <property type="term" value="F:ATP binding"/>
    <property type="evidence" value="ECO:0007669"/>
    <property type="project" value="UniProtKB-UniRule"/>
</dbReference>
<evidence type="ECO:0000313" key="17">
    <source>
        <dbReference type="EMBL" id="CUV25729.1"/>
    </source>
</evidence>
<evidence type="ECO:0000256" key="5">
    <source>
        <dbReference type="ARBA" id="ARBA00022448"/>
    </source>
</evidence>
<dbReference type="EMBL" id="CP085044">
    <property type="protein sequence ID" value="UZF17480.1"/>
    <property type="molecule type" value="Genomic_DNA"/>
</dbReference>
<evidence type="ECO:0000256" key="6">
    <source>
        <dbReference type="ARBA" id="ARBA00023065"/>
    </source>
</evidence>
<comment type="subcellular location">
    <subcellularLocation>
        <location evidence="2 10">Cell membrane</location>
        <topology evidence="2 10">Peripheral membrane protein</topology>
    </subcellularLocation>
</comment>
<evidence type="ECO:0000313" key="25">
    <source>
        <dbReference type="Proteomes" id="UP000262427"/>
    </source>
</evidence>
<evidence type="ECO:0000313" key="24">
    <source>
        <dbReference type="EMBL" id="UZF17480.1"/>
    </source>
</evidence>
<proteinExistence type="inferred from homology"/>
<dbReference type="PANTHER" id="PTHR13822:SF10">
    <property type="entry name" value="ATP SYNTHASE EPSILON CHAIN, CHLOROPLASTIC"/>
    <property type="match status" value="1"/>
</dbReference>
<feature type="domain" description="ATP synthase epsilon subunit C-terminal" evidence="13">
    <location>
        <begin position="88"/>
        <end position="132"/>
    </location>
</feature>
<dbReference type="GO" id="GO:0005886">
    <property type="term" value="C:plasma membrane"/>
    <property type="evidence" value="ECO:0007669"/>
    <property type="project" value="UniProtKB-SubCell"/>
</dbReference>
<dbReference type="HAMAP" id="MF_00530">
    <property type="entry name" value="ATP_synth_epsil_bac"/>
    <property type="match status" value="1"/>
</dbReference>